<dbReference type="AlphaFoldDB" id="A0A6J8AVH9"/>
<sequence length="179" mass="20201">MASLLYVSYKPDGISVFFDQWNKSRELAFTYFRIKTNERKTKLKVKAFLIATLITLASNVVTVGVILFVDLGSASETILLVYSTPFKLTITVKVCAFLLCIIDIIAWIFPVIFFVLLCFTLKDDFETYNSFLTKQAIDSNGKIGKDITQLRLVHLELCTVKLSAVWIAQSVGFCLLGLY</sequence>
<feature type="transmembrane region" description="Helical" evidence="1">
    <location>
        <begin position="47"/>
        <end position="68"/>
    </location>
</feature>
<evidence type="ECO:0000313" key="2">
    <source>
        <dbReference type="EMBL" id="CAC5374081.1"/>
    </source>
</evidence>
<dbReference type="EMBL" id="CACVKT020001980">
    <property type="protein sequence ID" value="CAC5374081.1"/>
    <property type="molecule type" value="Genomic_DNA"/>
</dbReference>
<keyword evidence="1" id="KW-0812">Transmembrane</keyword>
<evidence type="ECO:0000256" key="1">
    <source>
        <dbReference type="SAM" id="Phobius"/>
    </source>
</evidence>
<name>A0A6J8AVH9_MYTCO</name>
<feature type="transmembrane region" description="Helical" evidence="1">
    <location>
        <begin position="88"/>
        <end position="121"/>
    </location>
</feature>
<gene>
    <name evidence="2" type="ORF">MCOR_11608</name>
</gene>
<keyword evidence="1" id="KW-0472">Membrane</keyword>
<evidence type="ECO:0000313" key="3">
    <source>
        <dbReference type="Proteomes" id="UP000507470"/>
    </source>
</evidence>
<keyword evidence="3" id="KW-1185">Reference proteome</keyword>
<organism evidence="2 3">
    <name type="scientific">Mytilus coruscus</name>
    <name type="common">Sea mussel</name>
    <dbReference type="NCBI Taxonomy" id="42192"/>
    <lineage>
        <taxon>Eukaryota</taxon>
        <taxon>Metazoa</taxon>
        <taxon>Spiralia</taxon>
        <taxon>Lophotrochozoa</taxon>
        <taxon>Mollusca</taxon>
        <taxon>Bivalvia</taxon>
        <taxon>Autobranchia</taxon>
        <taxon>Pteriomorphia</taxon>
        <taxon>Mytilida</taxon>
        <taxon>Mytiloidea</taxon>
        <taxon>Mytilidae</taxon>
        <taxon>Mytilinae</taxon>
        <taxon>Mytilus</taxon>
    </lineage>
</organism>
<dbReference type="Proteomes" id="UP000507470">
    <property type="component" value="Unassembled WGS sequence"/>
</dbReference>
<reference evidence="2 3" key="1">
    <citation type="submission" date="2020-06" db="EMBL/GenBank/DDBJ databases">
        <authorList>
            <person name="Li R."/>
            <person name="Bekaert M."/>
        </authorList>
    </citation>
    <scope>NUCLEOTIDE SEQUENCE [LARGE SCALE GENOMIC DNA]</scope>
    <source>
        <strain evidence="3">wild</strain>
    </source>
</reference>
<proteinExistence type="predicted"/>
<keyword evidence="1" id="KW-1133">Transmembrane helix</keyword>
<protein>
    <submittedName>
        <fullName evidence="2">Uncharacterized protein</fullName>
    </submittedName>
</protein>
<accession>A0A6J8AVH9</accession>